<evidence type="ECO:0000313" key="6">
    <source>
        <dbReference type="Proteomes" id="UP000007721"/>
    </source>
</evidence>
<dbReference type="PANTHER" id="PTHR43464">
    <property type="entry name" value="METHYLTRANSFERASE"/>
    <property type="match status" value="1"/>
</dbReference>
<dbReference type="InterPro" id="IPR029063">
    <property type="entry name" value="SAM-dependent_MTases_sf"/>
</dbReference>
<dbReference type="Proteomes" id="UP000007721">
    <property type="component" value="Chromosome"/>
</dbReference>
<dbReference type="GO" id="GO:0032259">
    <property type="term" value="P:methylation"/>
    <property type="evidence" value="ECO:0007669"/>
    <property type="project" value="UniProtKB-KW"/>
</dbReference>
<keyword evidence="6" id="KW-1185">Reference proteome</keyword>
<dbReference type="PANTHER" id="PTHR43464:SF19">
    <property type="entry name" value="UBIQUINONE BIOSYNTHESIS O-METHYLTRANSFERASE, MITOCHONDRIAL"/>
    <property type="match status" value="1"/>
</dbReference>
<dbReference type="GO" id="GO:0008757">
    <property type="term" value="F:S-adenosylmethionine-dependent methyltransferase activity"/>
    <property type="evidence" value="ECO:0007669"/>
    <property type="project" value="InterPro"/>
</dbReference>
<evidence type="ECO:0000259" key="4">
    <source>
        <dbReference type="Pfam" id="PF08241"/>
    </source>
</evidence>
<evidence type="ECO:0000256" key="3">
    <source>
        <dbReference type="ARBA" id="ARBA00022691"/>
    </source>
</evidence>
<evidence type="ECO:0000256" key="1">
    <source>
        <dbReference type="ARBA" id="ARBA00022603"/>
    </source>
</evidence>
<gene>
    <name evidence="5" type="ordered locus">Geob_0431</name>
</gene>
<dbReference type="AlphaFoldDB" id="B9LZ68"/>
<evidence type="ECO:0000313" key="5">
    <source>
        <dbReference type="EMBL" id="ACM18800.1"/>
    </source>
</evidence>
<keyword evidence="2 5" id="KW-0808">Transferase</keyword>
<dbReference type="KEGG" id="geo:Geob_0431"/>
<proteinExistence type="predicted"/>
<dbReference type="Gene3D" id="3.40.50.150">
    <property type="entry name" value="Vaccinia Virus protein VP39"/>
    <property type="match status" value="1"/>
</dbReference>
<dbReference type="Pfam" id="PF08241">
    <property type="entry name" value="Methyltransf_11"/>
    <property type="match status" value="1"/>
</dbReference>
<dbReference type="OrthoDB" id="5419754at2"/>
<accession>B9LZ68</accession>
<dbReference type="STRING" id="316067.Geob_0431"/>
<keyword evidence="3" id="KW-0949">S-adenosyl-L-methionine</keyword>
<organism evidence="5 6">
    <name type="scientific">Geotalea daltonii (strain DSM 22248 / JCM 15807 / FRC-32)</name>
    <name type="common">Geobacter daltonii</name>
    <dbReference type="NCBI Taxonomy" id="316067"/>
    <lineage>
        <taxon>Bacteria</taxon>
        <taxon>Pseudomonadati</taxon>
        <taxon>Thermodesulfobacteriota</taxon>
        <taxon>Desulfuromonadia</taxon>
        <taxon>Geobacterales</taxon>
        <taxon>Geobacteraceae</taxon>
        <taxon>Geotalea</taxon>
    </lineage>
</organism>
<dbReference type="RefSeq" id="WP_012645529.1">
    <property type="nucleotide sequence ID" value="NC_011979.1"/>
</dbReference>
<sequence>MNEREYERMFRVEDSHWWYAGLHELILETVAGEKHEEPLAILDAGCGTGRLCQLLQSFGTVAGCDASPQALAFSRSRGVSGLFHADLNNVDLGEKRYDVITSIDVLYHQAVTDEENIISRFYRALKPGGLLVLNLVAFEFLRSTHDIAVHTRKRYTLGGLLPSLKGQGYSIEKATYRLGLLFFPIAFYRLAKKLLPRSSQREQVDSDVYLPPSVINSLLLQLVRAENSFLHHCSLPFGTSVYIAARRPLI</sequence>
<dbReference type="EMBL" id="CP001390">
    <property type="protein sequence ID" value="ACM18800.1"/>
    <property type="molecule type" value="Genomic_DNA"/>
</dbReference>
<dbReference type="InterPro" id="IPR013216">
    <property type="entry name" value="Methyltransf_11"/>
</dbReference>
<dbReference type="CDD" id="cd02440">
    <property type="entry name" value="AdoMet_MTases"/>
    <property type="match status" value="1"/>
</dbReference>
<dbReference type="eggNOG" id="COG2226">
    <property type="taxonomic scope" value="Bacteria"/>
</dbReference>
<dbReference type="SUPFAM" id="SSF53335">
    <property type="entry name" value="S-adenosyl-L-methionine-dependent methyltransferases"/>
    <property type="match status" value="1"/>
</dbReference>
<name>B9LZ68_GEODF</name>
<evidence type="ECO:0000256" key="2">
    <source>
        <dbReference type="ARBA" id="ARBA00022679"/>
    </source>
</evidence>
<keyword evidence="1 5" id="KW-0489">Methyltransferase</keyword>
<protein>
    <submittedName>
        <fullName evidence="5">SAM-dependent methyltransferase, type 11</fullName>
    </submittedName>
</protein>
<dbReference type="HOGENOM" id="CLU_082726_0_0_7"/>
<feature type="domain" description="Methyltransferase type 11" evidence="4">
    <location>
        <begin position="42"/>
        <end position="133"/>
    </location>
</feature>
<reference evidence="5 6" key="1">
    <citation type="submission" date="2009-01" db="EMBL/GenBank/DDBJ databases">
        <title>Complete sequence of Geobacter sp. FRC-32.</title>
        <authorList>
            <consortium name="US DOE Joint Genome Institute"/>
            <person name="Lucas S."/>
            <person name="Copeland A."/>
            <person name="Lapidus A."/>
            <person name="Glavina del Rio T."/>
            <person name="Dalin E."/>
            <person name="Tice H."/>
            <person name="Bruce D."/>
            <person name="Goodwin L."/>
            <person name="Pitluck S."/>
            <person name="Saunders E."/>
            <person name="Brettin T."/>
            <person name="Detter J.C."/>
            <person name="Han C."/>
            <person name="Larimer F."/>
            <person name="Land M."/>
            <person name="Hauser L."/>
            <person name="Kyrpides N."/>
            <person name="Ovchinnikova G."/>
            <person name="Kostka J."/>
            <person name="Richardson P."/>
        </authorList>
    </citation>
    <scope>NUCLEOTIDE SEQUENCE [LARGE SCALE GENOMIC DNA]</scope>
    <source>
        <strain evidence="6">DSM 22248 / JCM 15807 / FRC-32</strain>
    </source>
</reference>